<gene>
    <name evidence="1" type="ORF">SDC9_203255</name>
</gene>
<comment type="caution">
    <text evidence="1">The sequence shown here is derived from an EMBL/GenBank/DDBJ whole genome shotgun (WGS) entry which is preliminary data.</text>
</comment>
<dbReference type="AlphaFoldDB" id="A0A645IW53"/>
<accession>A0A645IW53</accession>
<protein>
    <submittedName>
        <fullName evidence="1">Uncharacterized protein</fullName>
    </submittedName>
</protein>
<evidence type="ECO:0000313" key="1">
    <source>
        <dbReference type="EMBL" id="MPN55571.1"/>
    </source>
</evidence>
<sequence length="98" mass="11270">MAYSLRIFWFHIGRRNALHGEFFFQNNIGSSKTALRIAGIYIKLSQQVTFAVENGRTLCQRIERFQYGGQFFIVHLYLLGGQFGSLPGFGDHQRHCLA</sequence>
<name>A0A645IW53_9ZZZZ</name>
<organism evidence="1">
    <name type="scientific">bioreactor metagenome</name>
    <dbReference type="NCBI Taxonomy" id="1076179"/>
    <lineage>
        <taxon>unclassified sequences</taxon>
        <taxon>metagenomes</taxon>
        <taxon>ecological metagenomes</taxon>
    </lineage>
</organism>
<dbReference type="EMBL" id="VSSQ01124999">
    <property type="protein sequence ID" value="MPN55571.1"/>
    <property type="molecule type" value="Genomic_DNA"/>
</dbReference>
<reference evidence="1" key="1">
    <citation type="submission" date="2019-08" db="EMBL/GenBank/DDBJ databases">
        <authorList>
            <person name="Kucharzyk K."/>
            <person name="Murdoch R.W."/>
            <person name="Higgins S."/>
            <person name="Loffler F."/>
        </authorList>
    </citation>
    <scope>NUCLEOTIDE SEQUENCE</scope>
</reference>
<proteinExistence type="predicted"/>